<gene>
    <name evidence="2" type="ORF">ZT1A5_G10605</name>
</gene>
<evidence type="ECO:0000313" key="3">
    <source>
        <dbReference type="Proteomes" id="UP000215453"/>
    </source>
</evidence>
<dbReference type="AlphaFoldDB" id="A0A1Y6M0E5"/>
<dbReference type="EMBL" id="LT882686">
    <property type="protein sequence ID" value="SMY29158.1"/>
    <property type="molecule type" value="Genomic_DNA"/>
</dbReference>
<dbReference type="Proteomes" id="UP000215453">
    <property type="component" value="Chromosome 11"/>
</dbReference>
<dbReference type="InterPro" id="IPR038883">
    <property type="entry name" value="AN11006-like"/>
</dbReference>
<proteinExistence type="predicted"/>
<reference evidence="2 3" key="1">
    <citation type="submission" date="2016-10" db="EMBL/GenBank/DDBJ databases">
        <authorList>
            <person name="Varghese N."/>
        </authorList>
    </citation>
    <scope>NUCLEOTIDE SEQUENCE [LARGE SCALE GENOMIC DNA]</scope>
</reference>
<evidence type="ECO:0000313" key="2">
    <source>
        <dbReference type="EMBL" id="SMY29158.1"/>
    </source>
</evidence>
<sequence>MDSPSRASTPHLDTTTTTMTDSFSDQNDGAAKRADSPLSSSDEAVETKIAALPTLSAKEQPIMPLADSPSVPTDGVLEGEMVVEQSPFMRIPAELRVRIYKLLVLSHPTKRIECPSETCTDGSSFLASTCKPVNSQVRSYKCRVCARFRGHDVHLEILRTSRQVYHEASAVLYENVEIVARGFGSGGFIAPPSTLALHVRQLCCILPDVRGHYRHFRDMPTRNWFGRTVSGLPNLPNLQLVRLHQDVNWTSPTSRNYDTILNSLDVFTLFGPQVEFALDIHITRAWSDEGTSMGWMEEIVSRTGHEERAKELDAAAVRLRQRLVDGLGEAFKRKGKVLKIRGEGSVEAEVAEDEQEG</sequence>
<evidence type="ECO:0008006" key="4">
    <source>
        <dbReference type="Google" id="ProtNLM"/>
    </source>
</evidence>
<dbReference type="PANTHER" id="PTHR42085">
    <property type="entry name" value="F-BOX DOMAIN-CONTAINING PROTEIN"/>
    <property type="match status" value="1"/>
</dbReference>
<accession>A0A1Y6M0E5</accession>
<protein>
    <recommendedName>
        <fullName evidence="4">F-box domain-containing protein</fullName>
    </recommendedName>
</protein>
<evidence type="ECO:0000256" key="1">
    <source>
        <dbReference type="SAM" id="MobiDB-lite"/>
    </source>
</evidence>
<name>A0A1Y6M0E5_ZYMTR</name>
<organism evidence="2 3">
    <name type="scientific">Zymoseptoria tritici ST99CH_1A5</name>
    <dbReference type="NCBI Taxonomy" id="1276529"/>
    <lineage>
        <taxon>Eukaryota</taxon>
        <taxon>Fungi</taxon>
        <taxon>Dikarya</taxon>
        <taxon>Ascomycota</taxon>
        <taxon>Pezizomycotina</taxon>
        <taxon>Dothideomycetes</taxon>
        <taxon>Dothideomycetidae</taxon>
        <taxon>Mycosphaerellales</taxon>
        <taxon>Mycosphaerellaceae</taxon>
        <taxon>Zymoseptoria</taxon>
    </lineage>
</organism>
<feature type="region of interest" description="Disordered" evidence="1">
    <location>
        <begin position="1"/>
        <end position="44"/>
    </location>
</feature>
<feature type="compositionally biased region" description="Polar residues" evidence="1">
    <location>
        <begin position="1"/>
        <end position="13"/>
    </location>
</feature>
<dbReference type="PANTHER" id="PTHR42085:SF1">
    <property type="entry name" value="F-BOX DOMAIN-CONTAINING PROTEIN"/>
    <property type="match status" value="1"/>
</dbReference>